<dbReference type="EMBL" id="JBBNAF010000007">
    <property type="protein sequence ID" value="KAK9128339.1"/>
    <property type="molecule type" value="Genomic_DNA"/>
</dbReference>
<proteinExistence type="predicted"/>
<dbReference type="GO" id="GO:0030906">
    <property type="term" value="C:retromer, cargo-selective complex"/>
    <property type="evidence" value="ECO:0007669"/>
    <property type="project" value="InterPro"/>
</dbReference>
<gene>
    <name evidence="1" type="ORF">Syun_017136</name>
</gene>
<dbReference type="GO" id="GO:0005770">
    <property type="term" value="C:late endosome"/>
    <property type="evidence" value="ECO:0007669"/>
    <property type="project" value="TreeGrafter"/>
</dbReference>
<dbReference type="InterPro" id="IPR005378">
    <property type="entry name" value="Vps35"/>
</dbReference>
<comment type="caution">
    <text evidence="1">The sequence shown here is derived from an EMBL/GenBank/DDBJ whole genome shotgun (WGS) entry which is preliminary data.</text>
</comment>
<keyword evidence="2" id="KW-1185">Reference proteome</keyword>
<name>A0AAP0J6D5_9MAGN</name>
<sequence>MVTCSHFWTCIVSTTQYLHVMKLRPTIELSGLQGLAREKKKREKERSELRDLVGKNLQVLSQIEGIDLDMYKDTVLPRTLEQIDEGIDVRVCCYVIVGVVGFIEMRELRVMEKIN</sequence>
<reference evidence="1 2" key="1">
    <citation type="submission" date="2024-01" db="EMBL/GenBank/DDBJ databases">
        <title>Genome assemblies of Stephania.</title>
        <authorList>
            <person name="Yang L."/>
        </authorList>
    </citation>
    <scope>NUCLEOTIDE SEQUENCE [LARGE SCALE GENOMIC DNA]</scope>
    <source>
        <strain evidence="1">YNDBR</strain>
        <tissue evidence="1">Leaf</tissue>
    </source>
</reference>
<dbReference type="PANTHER" id="PTHR11099">
    <property type="entry name" value="VACUOLAR SORTING PROTEIN 35"/>
    <property type="match status" value="1"/>
</dbReference>
<protein>
    <submittedName>
        <fullName evidence="1">Uncharacterized protein</fullName>
    </submittedName>
</protein>
<dbReference type="GO" id="GO:0005829">
    <property type="term" value="C:cytosol"/>
    <property type="evidence" value="ECO:0007669"/>
    <property type="project" value="GOC"/>
</dbReference>
<dbReference type="AlphaFoldDB" id="A0AAP0J6D5"/>
<organism evidence="1 2">
    <name type="scientific">Stephania yunnanensis</name>
    <dbReference type="NCBI Taxonomy" id="152371"/>
    <lineage>
        <taxon>Eukaryota</taxon>
        <taxon>Viridiplantae</taxon>
        <taxon>Streptophyta</taxon>
        <taxon>Embryophyta</taxon>
        <taxon>Tracheophyta</taxon>
        <taxon>Spermatophyta</taxon>
        <taxon>Magnoliopsida</taxon>
        <taxon>Ranunculales</taxon>
        <taxon>Menispermaceae</taxon>
        <taxon>Menispermoideae</taxon>
        <taxon>Cissampelideae</taxon>
        <taxon>Stephania</taxon>
    </lineage>
</organism>
<evidence type="ECO:0000313" key="2">
    <source>
        <dbReference type="Proteomes" id="UP001420932"/>
    </source>
</evidence>
<accession>A0AAP0J6D5</accession>
<dbReference type="Proteomes" id="UP001420932">
    <property type="component" value="Unassembled WGS sequence"/>
</dbReference>
<dbReference type="Pfam" id="PF03635">
    <property type="entry name" value="Vps35"/>
    <property type="match status" value="1"/>
</dbReference>
<dbReference type="GO" id="GO:0042147">
    <property type="term" value="P:retrograde transport, endosome to Golgi"/>
    <property type="evidence" value="ECO:0007669"/>
    <property type="project" value="InterPro"/>
</dbReference>
<dbReference type="GO" id="GO:0006886">
    <property type="term" value="P:intracellular protein transport"/>
    <property type="evidence" value="ECO:0007669"/>
    <property type="project" value="TreeGrafter"/>
</dbReference>
<dbReference type="PANTHER" id="PTHR11099:SF0">
    <property type="entry name" value="VACUOLAR PROTEIN SORTING-ASSOCIATED PROTEIN 35"/>
    <property type="match status" value="1"/>
</dbReference>
<evidence type="ECO:0000313" key="1">
    <source>
        <dbReference type="EMBL" id="KAK9128339.1"/>
    </source>
</evidence>